<dbReference type="InterPro" id="IPR031657">
    <property type="entry name" value="REPA_OB_2"/>
</dbReference>
<dbReference type="GO" id="GO:0003677">
    <property type="term" value="F:DNA binding"/>
    <property type="evidence" value="ECO:0007669"/>
    <property type="project" value="UniProtKB-KW"/>
</dbReference>
<evidence type="ECO:0000256" key="1">
    <source>
        <dbReference type="ARBA" id="ARBA00023125"/>
    </source>
</evidence>
<evidence type="ECO:0000259" key="2">
    <source>
        <dbReference type="Pfam" id="PF16900"/>
    </source>
</evidence>
<feature type="domain" description="Replication protein A OB" evidence="2">
    <location>
        <begin position="135"/>
        <end position="211"/>
    </location>
</feature>
<proteinExistence type="predicted"/>
<dbReference type="Gramene" id="TuG1812G0300003375.01.T02">
    <property type="protein sequence ID" value="TuG1812G0300003375.01.T02"/>
    <property type="gene ID" value="TuG1812G0300003375.01"/>
</dbReference>
<dbReference type="PANTHER" id="PTHR47165:SF4">
    <property type="entry name" value="OS03G0429900 PROTEIN"/>
    <property type="match status" value="1"/>
</dbReference>
<dbReference type="CDD" id="cd04480">
    <property type="entry name" value="RPA1_DBD_A_like"/>
    <property type="match status" value="1"/>
</dbReference>
<protein>
    <recommendedName>
        <fullName evidence="2">Replication protein A OB domain-containing protein</fullName>
    </recommendedName>
</protein>
<evidence type="ECO:0000313" key="3">
    <source>
        <dbReference type="EnsemblPlants" id="TuG1812G0300003375.01.T02"/>
    </source>
</evidence>
<dbReference type="CDD" id="cd04481">
    <property type="entry name" value="RPA1_DBD_B_like"/>
    <property type="match status" value="1"/>
</dbReference>
<dbReference type="PANTHER" id="PTHR47165">
    <property type="entry name" value="OS03G0429900 PROTEIN"/>
    <property type="match status" value="1"/>
</dbReference>
<dbReference type="EnsemblPlants" id="TuG1812G0300003375.01.T02">
    <property type="protein sequence ID" value="TuG1812G0300003375.01.T02"/>
    <property type="gene ID" value="TuG1812G0300003375.01"/>
</dbReference>
<dbReference type="AlphaFoldDB" id="A0A8R7TWG2"/>
<sequence>MACVALSDLHAGWGEQSVCVHLSRLWHYRGGLENGPVKVVHMVLLDAQGNHGYATVPMDILAAHINMLHEGVVYEFSRFAVLPRPIILNPVDAPLMIRFTQFTVIKNCFHLNNEFPEWTFHLTPINELPPTNDTPQNYIDVIGVIMAISPARAIRVPHTLRQVFKRRVLLSDHNGNELGITLWGERAIRFNGESVHFMGQTEPAVVIFVGATVFVNEGSKELSGGCACKWYVNHDIPDINLFRSRLPPSFPAIERLPAPSSIILQAQHADVLPTALLTHLMNINLYHKEAGTFRCNVIITRVSHLKKWWATFCTSCHYMSMPAATSLTQPDVYTCGRHGCSSTSATIGYTLFVLAKDRSGEAEFELFGSKGQQIVGRSAGQVIRNNMCHDPAIRNVHVAASMLRKTPPGLLGLLGMKCTFHVRVV</sequence>
<dbReference type="SUPFAM" id="SSF50249">
    <property type="entry name" value="Nucleic acid-binding proteins"/>
    <property type="match status" value="3"/>
</dbReference>
<reference evidence="3" key="3">
    <citation type="submission" date="2022-06" db="UniProtKB">
        <authorList>
            <consortium name="EnsemblPlants"/>
        </authorList>
    </citation>
    <scope>IDENTIFICATION</scope>
</reference>
<reference evidence="3" key="2">
    <citation type="submission" date="2018-03" db="EMBL/GenBank/DDBJ databases">
        <title>The Triticum urartu genome reveals the dynamic nature of wheat genome evolution.</title>
        <authorList>
            <person name="Ling H."/>
            <person name="Ma B."/>
            <person name="Shi X."/>
            <person name="Liu H."/>
            <person name="Dong L."/>
            <person name="Sun H."/>
            <person name="Cao Y."/>
            <person name="Gao Q."/>
            <person name="Zheng S."/>
            <person name="Li Y."/>
            <person name="Yu Y."/>
            <person name="Du H."/>
            <person name="Qi M."/>
            <person name="Li Y."/>
            <person name="Yu H."/>
            <person name="Cui Y."/>
            <person name="Wang N."/>
            <person name="Chen C."/>
            <person name="Wu H."/>
            <person name="Zhao Y."/>
            <person name="Zhang J."/>
            <person name="Li Y."/>
            <person name="Zhou W."/>
            <person name="Zhang B."/>
            <person name="Hu W."/>
            <person name="Eijk M."/>
            <person name="Tang J."/>
            <person name="Witsenboer H."/>
            <person name="Zhao S."/>
            <person name="Li Z."/>
            <person name="Zhang A."/>
            <person name="Wang D."/>
            <person name="Liang C."/>
        </authorList>
    </citation>
    <scope>NUCLEOTIDE SEQUENCE [LARGE SCALE GENOMIC DNA]</scope>
    <source>
        <strain evidence="3">cv. G1812</strain>
    </source>
</reference>
<name>A0A8R7TWG2_TRIUA</name>
<dbReference type="EnsemblPlants" id="TuG1812G0300003375.01.T01">
    <property type="protein sequence ID" value="TuG1812G0300003375.01.T01"/>
    <property type="gene ID" value="TuG1812G0300003375.01"/>
</dbReference>
<accession>A0A8R7TWG2</accession>
<dbReference type="Gene3D" id="2.40.50.140">
    <property type="entry name" value="Nucleic acid-binding proteins"/>
    <property type="match status" value="3"/>
</dbReference>
<organism evidence="3 4">
    <name type="scientific">Triticum urartu</name>
    <name type="common">Red wild einkorn</name>
    <name type="synonym">Crithodium urartu</name>
    <dbReference type="NCBI Taxonomy" id="4572"/>
    <lineage>
        <taxon>Eukaryota</taxon>
        <taxon>Viridiplantae</taxon>
        <taxon>Streptophyta</taxon>
        <taxon>Embryophyta</taxon>
        <taxon>Tracheophyta</taxon>
        <taxon>Spermatophyta</taxon>
        <taxon>Magnoliopsida</taxon>
        <taxon>Liliopsida</taxon>
        <taxon>Poales</taxon>
        <taxon>Poaceae</taxon>
        <taxon>BOP clade</taxon>
        <taxon>Pooideae</taxon>
        <taxon>Triticodae</taxon>
        <taxon>Triticeae</taxon>
        <taxon>Triticinae</taxon>
        <taxon>Triticum</taxon>
    </lineage>
</organism>
<keyword evidence="1" id="KW-0238">DNA-binding</keyword>
<dbReference type="Gramene" id="TuG1812G0300003375.01.T01">
    <property type="protein sequence ID" value="TuG1812G0300003375.01.T01"/>
    <property type="gene ID" value="TuG1812G0300003375.01"/>
</dbReference>
<dbReference type="InterPro" id="IPR012340">
    <property type="entry name" value="NA-bd_OB-fold"/>
</dbReference>
<evidence type="ECO:0000313" key="4">
    <source>
        <dbReference type="Proteomes" id="UP000015106"/>
    </source>
</evidence>
<keyword evidence="4" id="KW-1185">Reference proteome</keyword>
<reference evidence="4" key="1">
    <citation type="journal article" date="2013" name="Nature">
        <title>Draft genome of the wheat A-genome progenitor Triticum urartu.</title>
        <authorList>
            <person name="Ling H.Q."/>
            <person name="Zhao S."/>
            <person name="Liu D."/>
            <person name="Wang J."/>
            <person name="Sun H."/>
            <person name="Zhang C."/>
            <person name="Fan H."/>
            <person name="Li D."/>
            <person name="Dong L."/>
            <person name="Tao Y."/>
            <person name="Gao C."/>
            <person name="Wu H."/>
            <person name="Li Y."/>
            <person name="Cui Y."/>
            <person name="Guo X."/>
            <person name="Zheng S."/>
            <person name="Wang B."/>
            <person name="Yu K."/>
            <person name="Liang Q."/>
            <person name="Yang W."/>
            <person name="Lou X."/>
            <person name="Chen J."/>
            <person name="Feng M."/>
            <person name="Jian J."/>
            <person name="Zhang X."/>
            <person name="Luo G."/>
            <person name="Jiang Y."/>
            <person name="Liu J."/>
            <person name="Wang Z."/>
            <person name="Sha Y."/>
            <person name="Zhang B."/>
            <person name="Wu H."/>
            <person name="Tang D."/>
            <person name="Shen Q."/>
            <person name="Xue P."/>
            <person name="Zou S."/>
            <person name="Wang X."/>
            <person name="Liu X."/>
            <person name="Wang F."/>
            <person name="Yang Y."/>
            <person name="An X."/>
            <person name="Dong Z."/>
            <person name="Zhang K."/>
            <person name="Zhang X."/>
            <person name="Luo M.C."/>
            <person name="Dvorak J."/>
            <person name="Tong Y."/>
            <person name="Wang J."/>
            <person name="Yang H."/>
            <person name="Li Z."/>
            <person name="Wang D."/>
            <person name="Zhang A."/>
            <person name="Wang J."/>
        </authorList>
    </citation>
    <scope>NUCLEOTIDE SEQUENCE</scope>
    <source>
        <strain evidence="4">cv. G1812</strain>
    </source>
</reference>
<dbReference type="Proteomes" id="UP000015106">
    <property type="component" value="Chromosome 3"/>
</dbReference>
<dbReference type="Pfam" id="PF16900">
    <property type="entry name" value="REPA_OB_2"/>
    <property type="match status" value="1"/>
</dbReference>